<dbReference type="Pfam" id="PF01459">
    <property type="entry name" value="Porin_3"/>
    <property type="match status" value="1"/>
</dbReference>
<keyword evidence="10" id="KW-1185">Reference proteome</keyword>
<keyword evidence="5" id="KW-0812">Transmembrane</keyword>
<dbReference type="GO" id="GO:0015288">
    <property type="term" value="F:porin activity"/>
    <property type="evidence" value="ECO:0007669"/>
    <property type="project" value="UniProtKB-KW"/>
</dbReference>
<dbReference type="GeneID" id="110739976"/>
<keyword evidence="8" id="KW-0472">Membrane</keyword>
<evidence type="ECO:0000256" key="4">
    <source>
        <dbReference type="ARBA" id="ARBA00022452"/>
    </source>
</evidence>
<dbReference type="InterPro" id="IPR001925">
    <property type="entry name" value="Porin_Euk"/>
</dbReference>
<sequence>MSKGGPSLFRDIGKRARDVLYKDYCCDMNFSVTTQTQDGLALTSSTLQKEGHSVGDLAAQFKYQNAIIDVKVDTQSTIATTLTLNDIMPSLKSIASIKLPDYNSAKLELQYFHKLAALSSVVSFNKSPVFGFSATCGTSSTVIGAEAGYDSSISDFTKYDVGISMTKPGSCTSVILAEKGDLLRASYVWYLDQGKTTTVVEFKNRFSEEGNTLTVGGSYAVDELTLIKLKLNNQGSFGALLQHEFNPKSVLTMAAEIDYNSIDTNPKLGISLALKP</sequence>
<dbReference type="RefSeq" id="XP_021776150.1">
    <property type="nucleotide sequence ID" value="XM_021920458.1"/>
</dbReference>
<evidence type="ECO:0000256" key="2">
    <source>
        <dbReference type="ARBA" id="ARBA00009624"/>
    </source>
</evidence>
<reference evidence="9" key="2">
    <citation type="submission" date="2021-03" db="UniProtKB">
        <authorList>
            <consortium name="EnsemblPlants"/>
        </authorList>
    </citation>
    <scope>IDENTIFICATION</scope>
</reference>
<comment type="similarity">
    <text evidence="2">Belongs to the eukaryotic mitochondrial porin (TC 1.B.8.1) family.</text>
</comment>
<dbReference type="InterPro" id="IPR027246">
    <property type="entry name" value="Porin_Euk/Tom40"/>
</dbReference>
<name>A0A803MC09_CHEQI</name>
<dbReference type="GO" id="GO:0008308">
    <property type="term" value="F:voltage-gated monoatomic anion channel activity"/>
    <property type="evidence" value="ECO:0007669"/>
    <property type="project" value="InterPro"/>
</dbReference>
<dbReference type="GO" id="GO:0046930">
    <property type="term" value="C:pore complex"/>
    <property type="evidence" value="ECO:0007669"/>
    <property type="project" value="UniProtKB-KW"/>
</dbReference>
<reference evidence="9" key="1">
    <citation type="journal article" date="2017" name="Nature">
        <title>The genome of Chenopodium quinoa.</title>
        <authorList>
            <person name="Jarvis D.E."/>
            <person name="Ho Y.S."/>
            <person name="Lightfoot D.J."/>
            <person name="Schmoeckel S.M."/>
            <person name="Li B."/>
            <person name="Borm T.J.A."/>
            <person name="Ohyanagi H."/>
            <person name="Mineta K."/>
            <person name="Michell C.T."/>
            <person name="Saber N."/>
            <person name="Kharbatia N.M."/>
            <person name="Rupper R.R."/>
            <person name="Sharp A.R."/>
            <person name="Dally N."/>
            <person name="Boughton B.A."/>
            <person name="Woo Y.H."/>
            <person name="Gao G."/>
            <person name="Schijlen E.G.W.M."/>
            <person name="Guo X."/>
            <person name="Momin A.A."/>
            <person name="Negrao S."/>
            <person name="Al-Babili S."/>
            <person name="Gehring C."/>
            <person name="Roessner U."/>
            <person name="Jung C."/>
            <person name="Murphy K."/>
            <person name="Arold S.T."/>
            <person name="Gojobori T."/>
            <person name="van der Linden C.G."/>
            <person name="van Loo E.N."/>
            <person name="Jellen E.N."/>
            <person name="Maughan P.J."/>
            <person name="Tester M."/>
        </authorList>
    </citation>
    <scope>NUCLEOTIDE SEQUENCE [LARGE SCALE GENOMIC DNA]</scope>
    <source>
        <strain evidence="9">cv. PI 614886</strain>
    </source>
</reference>
<accession>A0A803MC09</accession>
<dbReference type="Proteomes" id="UP000596660">
    <property type="component" value="Unplaced"/>
</dbReference>
<proteinExistence type="inferred from homology"/>
<evidence type="ECO:0000313" key="9">
    <source>
        <dbReference type="EnsemblPlants" id="AUR62027002-RA:cds"/>
    </source>
</evidence>
<dbReference type="PANTHER" id="PTHR11743">
    <property type="entry name" value="VOLTAGE-DEPENDENT ANION-SELECTIVE CHANNEL"/>
    <property type="match status" value="1"/>
</dbReference>
<dbReference type="Gene3D" id="2.40.160.10">
    <property type="entry name" value="Porin"/>
    <property type="match status" value="1"/>
</dbReference>
<keyword evidence="3" id="KW-0813">Transport</keyword>
<evidence type="ECO:0000256" key="1">
    <source>
        <dbReference type="ARBA" id="ARBA00004370"/>
    </source>
</evidence>
<dbReference type="SMR" id="A0A803MC09"/>
<comment type="subcellular location">
    <subcellularLocation>
        <location evidence="1">Membrane</location>
    </subcellularLocation>
</comment>
<dbReference type="PANTHER" id="PTHR11743:SF23">
    <property type="entry name" value="MITOCHONDRIAL OUTER MEMBRANE PROTEIN PORIN 5-RELATED"/>
    <property type="match status" value="1"/>
</dbReference>
<dbReference type="Gramene" id="AUR62027002-RA">
    <property type="protein sequence ID" value="AUR62027002-RA:cds"/>
    <property type="gene ID" value="AUR62027002"/>
</dbReference>
<keyword evidence="7" id="KW-0626">Porin</keyword>
<dbReference type="GO" id="GO:0005741">
    <property type="term" value="C:mitochondrial outer membrane"/>
    <property type="evidence" value="ECO:0007669"/>
    <property type="project" value="InterPro"/>
</dbReference>
<evidence type="ECO:0000256" key="5">
    <source>
        <dbReference type="ARBA" id="ARBA00022692"/>
    </source>
</evidence>
<keyword evidence="4" id="KW-1134">Transmembrane beta strand</keyword>
<dbReference type="OMA" id="DQARCTT"/>
<evidence type="ECO:0000256" key="6">
    <source>
        <dbReference type="ARBA" id="ARBA00023065"/>
    </source>
</evidence>
<protein>
    <submittedName>
        <fullName evidence="9">Uncharacterized protein</fullName>
    </submittedName>
</protein>
<dbReference type="KEGG" id="cqi:110739976"/>
<dbReference type="InterPro" id="IPR023614">
    <property type="entry name" value="Porin_dom_sf"/>
</dbReference>
<dbReference type="OrthoDB" id="7827681at2759"/>
<dbReference type="FunFam" id="2.40.160.10:FF:000003">
    <property type="entry name" value="Outer mitochondrial membrane protein porin"/>
    <property type="match status" value="1"/>
</dbReference>
<dbReference type="EnsemblPlants" id="AUR62027002-RA">
    <property type="protein sequence ID" value="AUR62027002-RA:cds"/>
    <property type="gene ID" value="AUR62027002"/>
</dbReference>
<dbReference type="AlphaFoldDB" id="A0A803MC09"/>
<evidence type="ECO:0000256" key="7">
    <source>
        <dbReference type="ARBA" id="ARBA00023114"/>
    </source>
</evidence>
<keyword evidence="6" id="KW-0406">Ion transport</keyword>
<evidence type="ECO:0000256" key="3">
    <source>
        <dbReference type="ARBA" id="ARBA00022448"/>
    </source>
</evidence>
<organism evidence="9 10">
    <name type="scientific">Chenopodium quinoa</name>
    <name type="common">Quinoa</name>
    <dbReference type="NCBI Taxonomy" id="63459"/>
    <lineage>
        <taxon>Eukaryota</taxon>
        <taxon>Viridiplantae</taxon>
        <taxon>Streptophyta</taxon>
        <taxon>Embryophyta</taxon>
        <taxon>Tracheophyta</taxon>
        <taxon>Spermatophyta</taxon>
        <taxon>Magnoliopsida</taxon>
        <taxon>eudicotyledons</taxon>
        <taxon>Gunneridae</taxon>
        <taxon>Pentapetalae</taxon>
        <taxon>Caryophyllales</taxon>
        <taxon>Chenopodiaceae</taxon>
        <taxon>Chenopodioideae</taxon>
        <taxon>Atripliceae</taxon>
        <taxon>Chenopodium</taxon>
    </lineage>
</organism>
<evidence type="ECO:0000313" key="10">
    <source>
        <dbReference type="Proteomes" id="UP000596660"/>
    </source>
</evidence>
<gene>
    <name evidence="9" type="primary">LOC110739976</name>
</gene>
<evidence type="ECO:0000256" key="8">
    <source>
        <dbReference type="ARBA" id="ARBA00023136"/>
    </source>
</evidence>
<dbReference type="CDD" id="cd07306">
    <property type="entry name" value="Porin3_VDAC"/>
    <property type="match status" value="1"/>
</dbReference>